<dbReference type="GO" id="GO:0008168">
    <property type="term" value="F:methyltransferase activity"/>
    <property type="evidence" value="ECO:0007669"/>
    <property type="project" value="UniProtKB-KW"/>
</dbReference>
<keyword evidence="2" id="KW-1185">Reference proteome</keyword>
<dbReference type="GO" id="GO:0032259">
    <property type="term" value="P:methylation"/>
    <property type="evidence" value="ECO:0007669"/>
    <property type="project" value="UniProtKB-KW"/>
</dbReference>
<sequence>MSELKRYDMIQACIDVVKKKKTTVNYFEIGVQTGFCLFKIKADKKIAIDPRFIIKPTKKIKAYFRNFSNFNNEYFELTSDDFFAQKKDYIKSIGGIDVIFIDGLHLYEQVLTDITNALQYLNDGGVILVHDCNPLSEAAAVRAYTSEEARALNIPGWANIWNGDVWKAIVQLRSEREDLDISVINSDHGVGIIQKTPAENKLSKQLDMQTLTYKDLDENRMEFLNLKDPLYFNQFISELKAKN</sequence>
<gene>
    <name evidence="1" type="ORF">GS399_11810</name>
</gene>
<proteinExistence type="predicted"/>
<dbReference type="SUPFAM" id="SSF53335">
    <property type="entry name" value="S-adenosyl-L-methionine-dependent methyltransferases"/>
    <property type="match status" value="1"/>
</dbReference>
<comment type="caution">
    <text evidence="1">The sequence shown here is derived from an EMBL/GenBank/DDBJ whole genome shotgun (WGS) entry which is preliminary data.</text>
</comment>
<evidence type="ECO:0000313" key="1">
    <source>
        <dbReference type="EMBL" id="MXV51659.1"/>
    </source>
</evidence>
<dbReference type="RefSeq" id="WP_160844843.1">
    <property type="nucleotide sequence ID" value="NZ_WVHT01000005.1"/>
</dbReference>
<reference evidence="1 2" key="1">
    <citation type="submission" date="2019-11" db="EMBL/GenBank/DDBJ databases">
        <title>Pedobacter sp. HMF7647 Genome sequencing and assembly.</title>
        <authorList>
            <person name="Kang H."/>
            <person name="Kim H."/>
            <person name="Joh K."/>
        </authorList>
    </citation>
    <scope>NUCLEOTIDE SEQUENCE [LARGE SCALE GENOMIC DNA]</scope>
    <source>
        <strain evidence="1 2">HMF7647</strain>
    </source>
</reference>
<dbReference type="EMBL" id="WVHT01000005">
    <property type="protein sequence ID" value="MXV51659.1"/>
    <property type="molecule type" value="Genomic_DNA"/>
</dbReference>
<dbReference type="Proteomes" id="UP000466586">
    <property type="component" value="Unassembled WGS sequence"/>
</dbReference>
<keyword evidence="1" id="KW-0489">Methyltransferase</keyword>
<evidence type="ECO:0000313" key="2">
    <source>
        <dbReference type="Proteomes" id="UP000466586"/>
    </source>
</evidence>
<protein>
    <submittedName>
        <fullName evidence="1">Class I SAM-dependent methyltransferase</fullName>
    </submittedName>
</protein>
<dbReference type="Pfam" id="PF13578">
    <property type="entry name" value="Methyltransf_24"/>
    <property type="match status" value="1"/>
</dbReference>
<organism evidence="1 2">
    <name type="scientific">Hufsiella arboris</name>
    <dbReference type="NCBI Taxonomy" id="2695275"/>
    <lineage>
        <taxon>Bacteria</taxon>
        <taxon>Pseudomonadati</taxon>
        <taxon>Bacteroidota</taxon>
        <taxon>Sphingobacteriia</taxon>
        <taxon>Sphingobacteriales</taxon>
        <taxon>Sphingobacteriaceae</taxon>
        <taxon>Hufsiella</taxon>
    </lineage>
</organism>
<dbReference type="InterPro" id="IPR029063">
    <property type="entry name" value="SAM-dependent_MTases_sf"/>
</dbReference>
<dbReference type="Gene3D" id="3.40.50.150">
    <property type="entry name" value="Vaccinia Virus protein VP39"/>
    <property type="match status" value="1"/>
</dbReference>
<keyword evidence="1" id="KW-0808">Transferase</keyword>
<name>A0A7K1YC45_9SPHI</name>
<accession>A0A7K1YC45</accession>
<dbReference type="AlphaFoldDB" id="A0A7K1YC45"/>